<dbReference type="GO" id="GO:0008270">
    <property type="term" value="F:zinc ion binding"/>
    <property type="evidence" value="ECO:0007669"/>
    <property type="project" value="UniProtKB-KW"/>
</dbReference>
<keyword evidence="7" id="KW-0675">Receptor</keyword>
<name>A0A8B7MY97_HYAAZ</name>
<keyword evidence="1" id="KW-0479">Metal-binding</keyword>
<dbReference type="Proteomes" id="UP000694843">
    <property type="component" value="Unplaced"/>
</dbReference>
<evidence type="ECO:0000313" key="11">
    <source>
        <dbReference type="Proteomes" id="UP000694843"/>
    </source>
</evidence>
<gene>
    <name evidence="12" type="primary">LOC108664461</name>
</gene>
<dbReference type="Pfam" id="PF00105">
    <property type="entry name" value="zf-C4"/>
    <property type="match status" value="1"/>
</dbReference>
<feature type="region of interest" description="Disordered" evidence="9">
    <location>
        <begin position="429"/>
        <end position="455"/>
    </location>
</feature>
<proteinExistence type="predicted"/>
<dbReference type="InterPro" id="IPR050200">
    <property type="entry name" value="Nuclear_hormone_rcpt_NR3"/>
</dbReference>
<keyword evidence="8" id="KW-0539">Nucleus</keyword>
<protein>
    <submittedName>
        <fullName evidence="12">Uncharacterized protein LOC108664461</fullName>
    </submittedName>
</protein>
<evidence type="ECO:0000256" key="4">
    <source>
        <dbReference type="ARBA" id="ARBA00023015"/>
    </source>
</evidence>
<accession>A0A8B7MY97</accession>
<dbReference type="GO" id="GO:0043565">
    <property type="term" value="F:sequence-specific DNA binding"/>
    <property type="evidence" value="ECO:0007669"/>
    <property type="project" value="InterPro"/>
</dbReference>
<evidence type="ECO:0000256" key="1">
    <source>
        <dbReference type="ARBA" id="ARBA00022723"/>
    </source>
</evidence>
<evidence type="ECO:0000256" key="9">
    <source>
        <dbReference type="SAM" id="MobiDB-lite"/>
    </source>
</evidence>
<dbReference type="PROSITE" id="PS00031">
    <property type="entry name" value="NUCLEAR_REC_DBD_1"/>
    <property type="match status" value="1"/>
</dbReference>
<dbReference type="AlphaFoldDB" id="A0A8B7MY97"/>
<keyword evidence="5" id="KW-0238">DNA-binding</keyword>
<feature type="compositionally biased region" description="Basic and acidic residues" evidence="9">
    <location>
        <begin position="670"/>
        <end position="687"/>
    </location>
</feature>
<keyword evidence="2" id="KW-0863">Zinc-finger</keyword>
<organism evidence="11 12">
    <name type="scientific">Hyalella azteca</name>
    <name type="common">Amphipod</name>
    <dbReference type="NCBI Taxonomy" id="294128"/>
    <lineage>
        <taxon>Eukaryota</taxon>
        <taxon>Metazoa</taxon>
        <taxon>Ecdysozoa</taxon>
        <taxon>Arthropoda</taxon>
        <taxon>Crustacea</taxon>
        <taxon>Multicrustacea</taxon>
        <taxon>Malacostraca</taxon>
        <taxon>Eumalacostraca</taxon>
        <taxon>Peracarida</taxon>
        <taxon>Amphipoda</taxon>
        <taxon>Senticaudata</taxon>
        <taxon>Talitrida</taxon>
        <taxon>Talitroidea</taxon>
        <taxon>Hyalellidae</taxon>
        <taxon>Hyalella</taxon>
    </lineage>
</organism>
<dbReference type="InterPro" id="IPR001628">
    <property type="entry name" value="Znf_hrmn_rcpt"/>
</dbReference>
<dbReference type="OrthoDB" id="5813345at2759"/>
<dbReference type="PANTHER" id="PTHR48092">
    <property type="entry name" value="KNIRPS-RELATED PROTEIN-RELATED"/>
    <property type="match status" value="1"/>
</dbReference>
<feature type="region of interest" description="Disordered" evidence="9">
    <location>
        <begin position="619"/>
        <end position="651"/>
    </location>
</feature>
<evidence type="ECO:0000313" key="12">
    <source>
        <dbReference type="RefSeq" id="XP_018006537.1"/>
    </source>
</evidence>
<evidence type="ECO:0000256" key="7">
    <source>
        <dbReference type="ARBA" id="ARBA00023170"/>
    </source>
</evidence>
<keyword evidence="11" id="KW-1185">Reference proteome</keyword>
<dbReference type="PRINTS" id="PR00047">
    <property type="entry name" value="STROIDFINGER"/>
</dbReference>
<evidence type="ECO:0000259" key="10">
    <source>
        <dbReference type="PROSITE" id="PS51030"/>
    </source>
</evidence>
<keyword evidence="6" id="KW-0804">Transcription</keyword>
<keyword evidence="3" id="KW-0862">Zinc</keyword>
<evidence type="ECO:0000256" key="5">
    <source>
        <dbReference type="ARBA" id="ARBA00023125"/>
    </source>
</evidence>
<evidence type="ECO:0000256" key="8">
    <source>
        <dbReference type="ARBA" id="ARBA00023242"/>
    </source>
</evidence>
<feature type="domain" description="Nuclear receptor" evidence="10">
    <location>
        <begin position="2"/>
        <end position="78"/>
    </location>
</feature>
<keyword evidence="4" id="KW-0805">Transcription regulation</keyword>
<evidence type="ECO:0000256" key="2">
    <source>
        <dbReference type="ARBA" id="ARBA00022771"/>
    </source>
</evidence>
<dbReference type="PROSITE" id="PS51030">
    <property type="entry name" value="NUCLEAR_REC_DBD_2"/>
    <property type="match status" value="1"/>
</dbReference>
<sequence>MQQWCRVCGEAAAGFHFGAFTCEGCKSFFGRSYNSVTSLSECKSGGRCVITKKNRTTCKSCRLRQCIKAGMSKSGSRYGRRSNWFKIHCLLQDQPPSSDTFTPIATKLNANSHAKNTRNEIGHDAHEEPVLTITKKEIKRESNVELESPTSLEKVRQSDVEIASNPKMEESVTITRKIVGNDNPASQSPELSIISPSTSSNSRCNKFDIFNSASKNHWPLFVPSDSNFPNASLSLQFLAQAASYQNFHSSTSLLPEFLEKIHPSTSTASEFKLKTPIIMDCRNQQSDNQVTDTQLSPMETFHRIFGSGSACRAKEELHTAMETYLGYLESSTRNKFFGIRSSKRECDFEMPLSLNKRTEFQTYTQKSYTGFPQQRTEVLASHQEEPIDLSIRKETRDSTGIHGPVSVGPMGLKNVPSFVNERNCYSVPSLKNDYQKDSQDDTNAELMNDGTSSTSEESFMKCKSWSDFNHNSIDATSIPLPRSLTRPDLNYTLQELQQQSVCLEPTENVHRPFVRKEGSTHVLDTDASCSTLPPSLRASPDASHLPLLVQMQAKACQATTFSKIFDDYEKIYGISADALKAYAITGTPLEIFHNISGPNNFFPMSNDETLHLKDTSGSCLNKEHESKAPENSIKGQMATKDEQKNTTENPLVECSVVVSQVCSSSGGQEEMERANPQKNNRLVDHLR</sequence>
<dbReference type="KEGG" id="hazt:108664461"/>
<dbReference type="GO" id="GO:0003700">
    <property type="term" value="F:DNA-binding transcription factor activity"/>
    <property type="evidence" value="ECO:0007669"/>
    <property type="project" value="InterPro"/>
</dbReference>
<dbReference type="GeneID" id="108664461"/>
<dbReference type="SUPFAM" id="SSF57716">
    <property type="entry name" value="Glucocorticoid receptor-like (DNA-binding domain)"/>
    <property type="match status" value="1"/>
</dbReference>
<dbReference type="InterPro" id="IPR013088">
    <property type="entry name" value="Znf_NHR/GATA"/>
</dbReference>
<dbReference type="Gene3D" id="3.30.50.10">
    <property type="entry name" value="Erythroid Transcription Factor GATA-1, subunit A"/>
    <property type="match status" value="1"/>
</dbReference>
<reference evidence="12" key="1">
    <citation type="submission" date="2025-08" db="UniProtKB">
        <authorList>
            <consortium name="RefSeq"/>
        </authorList>
    </citation>
    <scope>IDENTIFICATION</scope>
    <source>
        <tissue evidence="12">Whole organism</tissue>
    </source>
</reference>
<dbReference type="SMART" id="SM00399">
    <property type="entry name" value="ZnF_C4"/>
    <property type="match status" value="1"/>
</dbReference>
<feature type="region of interest" description="Disordered" evidence="9">
    <location>
        <begin position="664"/>
        <end position="687"/>
    </location>
</feature>
<evidence type="ECO:0000256" key="3">
    <source>
        <dbReference type="ARBA" id="ARBA00022833"/>
    </source>
</evidence>
<evidence type="ECO:0000256" key="6">
    <source>
        <dbReference type="ARBA" id="ARBA00023163"/>
    </source>
</evidence>
<dbReference type="RefSeq" id="XP_018006537.1">
    <property type="nucleotide sequence ID" value="XM_018151048.2"/>
</dbReference>